<dbReference type="PANTHER" id="PTHR31409">
    <property type="entry name" value="WASH COMPLEX SUBUNIT 4"/>
    <property type="match status" value="1"/>
</dbReference>
<dbReference type="GO" id="GO:0016197">
    <property type="term" value="P:endosomal transport"/>
    <property type="evidence" value="ECO:0007669"/>
    <property type="project" value="TreeGrafter"/>
</dbReference>
<dbReference type="PANTHER" id="PTHR31409:SF0">
    <property type="entry name" value="WASH COMPLEX SUBUNIT 4"/>
    <property type="match status" value="1"/>
</dbReference>
<organism evidence="6 7">
    <name type="scientific">Ostreobium quekettii</name>
    <dbReference type="NCBI Taxonomy" id="121088"/>
    <lineage>
        <taxon>Eukaryota</taxon>
        <taxon>Viridiplantae</taxon>
        <taxon>Chlorophyta</taxon>
        <taxon>core chlorophytes</taxon>
        <taxon>Ulvophyceae</taxon>
        <taxon>TCBD clade</taxon>
        <taxon>Bryopsidales</taxon>
        <taxon>Ostreobineae</taxon>
        <taxon>Ostreobiaceae</taxon>
        <taxon>Ostreobium</taxon>
    </lineage>
</organism>
<evidence type="ECO:0000313" key="7">
    <source>
        <dbReference type="Proteomes" id="UP000708148"/>
    </source>
</evidence>
<protein>
    <submittedName>
        <fullName evidence="6">Uncharacterized protein</fullName>
    </submittedName>
</protein>
<feature type="domain" description="WASH complex subunit 4 N-terminal" evidence="4">
    <location>
        <begin position="64"/>
        <end position="493"/>
    </location>
</feature>
<gene>
    <name evidence="6" type="ORF">OSTQU699_LOCUS5307</name>
</gene>
<keyword evidence="2" id="KW-1133">Transmembrane helix</keyword>
<evidence type="ECO:0000256" key="2">
    <source>
        <dbReference type="SAM" id="Phobius"/>
    </source>
</evidence>
<dbReference type="InterPro" id="IPR028191">
    <property type="entry name" value="WASH-4_N"/>
</dbReference>
<feature type="domain" description="WASH complex subunit 7 central" evidence="3">
    <location>
        <begin position="595"/>
        <end position="795"/>
    </location>
</feature>
<feature type="region of interest" description="Disordered" evidence="1">
    <location>
        <begin position="945"/>
        <end position="973"/>
    </location>
</feature>
<evidence type="ECO:0000313" key="6">
    <source>
        <dbReference type="EMBL" id="CAD7699948.1"/>
    </source>
</evidence>
<sequence length="1298" mass="142580">MDVDLQEERRLVDAWVAGWSPRAAACLAGPRNASEPGDEDWPSAENCPSASESQGPDPWHESLKAIKVLVVLCSEVQLLERVARERVYPMLCIVGDRLAGGRPAPMGDAEVMLAGFLPCLQDLLDFLEQMDLVVAQLLAHVGEIYGDGSVVMRRSVMYRAFEAAGAGLLVLWTAQTVVALKILPLFFTYRRMLHTMMSKADRHAQDLGVLEDVQGQVVKMEEALRMGPYTTFIDTHVKQGAAADLLKSKRFGHVIDFYLRDATAGLLERLDTYAEMPADRGLLLSSLVLFVTCSWGCPGLRDRKLVRQLAEVQQKAPILPLHCNLVVNPARFLLDMLPPSFLPLLPRDYARQAAGHSAAYLAEVSESMKESLEAAAFKGAVWSAELAALRQSMKTPIRVRWLARLQGVVVEGLQLLTRLKSLLQTVIQLHVEQQEPLSKGGLWCVADCICMLKSVAATLRQFGDVIEPRIPDIMGQTKAQLVEQLAKTLKKVTRLEKNKAPLMGVGTMRYLGVMNHKRDSESRAVGAWLISQAMEVAESDLCSPQMLSLRLTFDALSGVSVVEEPAMAGMRHLLDELDCLSAYSQQVEVLGKCEFLYFHPELVRNILDDMLWNSHRAAQLGQLVGSFLDVRHLLDSTGFNASAKDLELELSAMVRTHLLDPLCEAVEMDLHQQARVLGTKDGDPMPQNMGELRNLSPIMELTTLKVGESEVDIKHYVSESLQRKMRSWLSHGSVDWQTIGLIRNLAASKYGVKVATVEAQEAVFSAELDKLSTVEGVRRFADTYSLQLHSLAFVKLTPMPLGTLADTPEHVDVSQFVELIKADMLDIGPEALRCVEKDLDRRDESGDSAGVGTDNGGDVKEDDAAMALSTGDGVVEQEDVSAVRRVSSEADAVGLGVAVAEASTSMGPKSPSPQVEVCEGSEIFDLQLQSPGPSDWTYLREAREISPHESADSQDSGQEGGGPAKPPTARQLRVSSALRSMTQFLSTKLKDLANLCLAAEARSIISQTTQRWHNSKKAVGNQYPVAQAELVRKEVLALLKAGTLSMNPLQAIRFELVSVGRAVALIMILCQGMAHFGERARSLLPRAIVRSFKTFHDCLSQVQAPEEVLAQGLTFDRSMGPFSRLTPGHTRYLGLLRRAFVAALDDNMLSGMQSLFVLVPALTLDHVDVMRSVKAQQQGIGHSDVVGFADESFALGLSYVVSMLGQREAFDSLHWFSSSQRHLHQRRVRLLATSDAGSVPRRAGAPRNQRDAEAQRAAKVIEGVWGTMQELRLLEHTMLCAWVLFDYRGGQGGDGGDR</sequence>
<dbReference type="InterPro" id="IPR028282">
    <property type="entry name" value="WASH-7_central"/>
</dbReference>
<evidence type="ECO:0000259" key="5">
    <source>
        <dbReference type="Pfam" id="PF14746"/>
    </source>
</evidence>
<name>A0A8S1IXW9_9CHLO</name>
<dbReference type="Proteomes" id="UP000708148">
    <property type="component" value="Unassembled WGS sequence"/>
</dbReference>
<dbReference type="InterPro" id="IPR028283">
    <property type="entry name" value="WASH-7_C"/>
</dbReference>
<feature type="transmembrane region" description="Helical" evidence="2">
    <location>
        <begin position="163"/>
        <end position="187"/>
    </location>
</feature>
<comment type="caution">
    <text evidence="6">The sequence shown here is derived from an EMBL/GenBank/DDBJ whole genome shotgun (WGS) entry which is preliminary data.</text>
</comment>
<proteinExistence type="predicted"/>
<keyword evidence="2" id="KW-0472">Membrane</keyword>
<dbReference type="EMBL" id="CAJHUC010001139">
    <property type="protein sequence ID" value="CAD7699948.1"/>
    <property type="molecule type" value="Genomic_DNA"/>
</dbReference>
<feature type="region of interest" description="Disordered" evidence="1">
    <location>
        <begin position="28"/>
        <end position="58"/>
    </location>
</feature>
<evidence type="ECO:0000256" key="1">
    <source>
        <dbReference type="SAM" id="MobiDB-lite"/>
    </source>
</evidence>
<feature type="domain" description="WASH complex subunit 7 C-terminal" evidence="5">
    <location>
        <begin position="1116"/>
        <end position="1285"/>
    </location>
</feature>
<accession>A0A8S1IXW9</accession>
<dbReference type="Pfam" id="PF14746">
    <property type="entry name" value="WASH-7_C"/>
    <property type="match status" value="1"/>
</dbReference>
<dbReference type="GO" id="GO:0007032">
    <property type="term" value="P:endosome organization"/>
    <property type="evidence" value="ECO:0007669"/>
    <property type="project" value="TreeGrafter"/>
</dbReference>
<evidence type="ECO:0000259" key="3">
    <source>
        <dbReference type="Pfam" id="PF14744"/>
    </source>
</evidence>
<evidence type="ECO:0000259" key="4">
    <source>
        <dbReference type="Pfam" id="PF14745"/>
    </source>
</evidence>
<dbReference type="OrthoDB" id="564392at2759"/>
<reference evidence="6" key="1">
    <citation type="submission" date="2020-12" db="EMBL/GenBank/DDBJ databases">
        <authorList>
            <person name="Iha C."/>
        </authorList>
    </citation>
    <scope>NUCLEOTIDE SEQUENCE</scope>
</reference>
<dbReference type="InterPro" id="IPR027307">
    <property type="entry name" value="WASH7"/>
</dbReference>
<dbReference type="Pfam" id="PF14744">
    <property type="entry name" value="WASH-7_mid"/>
    <property type="match status" value="1"/>
</dbReference>
<keyword evidence="2" id="KW-0812">Transmembrane</keyword>
<dbReference type="GO" id="GO:0005768">
    <property type="term" value="C:endosome"/>
    <property type="evidence" value="ECO:0007669"/>
    <property type="project" value="TreeGrafter"/>
</dbReference>
<keyword evidence="7" id="KW-1185">Reference proteome</keyword>
<dbReference type="GO" id="GO:0071203">
    <property type="term" value="C:WASH complex"/>
    <property type="evidence" value="ECO:0007669"/>
    <property type="project" value="InterPro"/>
</dbReference>
<dbReference type="Pfam" id="PF14745">
    <property type="entry name" value="WASH-4_N"/>
    <property type="match status" value="1"/>
</dbReference>